<accession>A0A3N4HI24</accession>
<organism evidence="3 4">
    <name type="scientific">Ascobolus immersus RN42</name>
    <dbReference type="NCBI Taxonomy" id="1160509"/>
    <lineage>
        <taxon>Eukaryota</taxon>
        <taxon>Fungi</taxon>
        <taxon>Dikarya</taxon>
        <taxon>Ascomycota</taxon>
        <taxon>Pezizomycotina</taxon>
        <taxon>Pezizomycetes</taxon>
        <taxon>Pezizales</taxon>
        <taxon>Ascobolaceae</taxon>
        <taxon>Ascobolus</taxon>
    </lineage>
</organism>
<sequence>MAAQRFHISVDGPDTSYASFPSDKLSKGDPQKILLSMIRRECAISPKLWFTADGKSRISDDTTLQYYMSLTTEGQQILSSLTSPSSSSPPSAEEEDNNDTPAGSDDGNPEPSVSAADTNNSGGSSAQSTGIKTLTITVTDGKTDRSPKKPLDLPGENAALRKLLEGIAKGPGLVTGTLPTFTDRLLRSLKEDYSVKAGTGNHPEPIELTEQQWDAVLRNNRAFHGYWYDWNKNILVKARKPAFKLKGARPVGTETSTGNKPVVPPVPPFYICDDASVDVHEIRSQFQHTLAKEGFNSTAVGGSIGGGSASVPATINASWEQESAYANQDKTSIKVESIVTTYNFPRVTIDLECEDLELTDECKKDIERLVASKDSTWKERFERMYGTIFATKFTLGGFLHSTQHIDEKEKSKLDQIKNQSRIAAGVSIQSPKASGSLNFAKVKSDTESDGKATLYQEARLTWDARGGDTLLTSNPALWAGTVKNYRLWRLMNQERLVRVKDLVRTIAPALFENLDNPSSKKPGSSDVIKDEAAQEKARRVIQRAIKDWKTTGQSTIIKAMEDYYEQEQFYLEGKIAPYNDFCRENLPGEEDALIPPATKFRATDDDQKTGLGLYMGSKGLLELV</sequence>
<dbReference type="Pfam" id="PF22693">
    <property type="entry name" value="MACPF_1"/>
    <property type="match status" value="1"/>
</dbReference>
<evidence type="ECO:0000313" key="3">
    <source>
        <dbReference type="EMBL" id="RPA73625.1"/>
    </source>
</evidence>
<evidence type="ECO:0000256" key="1">
    <source>
        <dbReference type="SAM" id="MobiDB-lite"/>
    </source>
</evidence>
<feature type="region of interest" description="Disordered" evidence="1">
    <location>
        <begin position="513"/>
        <end position="532"/>
    </location>
</feature>
<protein>
    <recommendedName>
        <fullName evidence="2">MACPF-like domain-containing protein</fullName>
    </recommendedName>
</protein>
<keyword evidence="4" id="KW-1185">Reference proteome</keyword>
<name>A0A3N4HI24_ASCIM</name>
<dbReference type="InterPro" id="IPR054586">
    <property type="entry name" value="MACPF_1_fungal"/>
</dbReference>
<feature type="domain" description="MACPF-like" evidence="2">
    <location>
        <begin position="319"/>
        <end position="502"/>
    </location>
</feature>
<dbReference type="STRING" id="1160509.A0A3N4HI24"/>
<dbReference type="EMBL" id="ML119815">
    <property type="protein sequence ID" value="RPA73625.1"/>
    <property type="molecule type" value="Genomic_DNA"/>
</dbReference>
<proteinExistence type="predicted"/>
<reference evidence="3 4" key="1">
    <citation type="journal article" date="2018" name="Nat. Ecol. Evol.">
        <title>Pezizomycetes genomes reveal the molecular basis of ectomycorrhizal truffle lifestyle.</title>
        <authorList>
            <person name="Murat C."/>
            <person name="Payen T."/>
            <person name="Noel B."/>
            <person name="Kuo A."/>
            <person name="Morin E."/>
            <person name="Chen J."/>
            <person name="Kohler A."/>
            <person name="Krizsan K."/>
            <person name="Balestrini R."/>
            <person name="Da Silva C."/>
            <person name="Montanini B."/>
            <person name="Hainaut M."/>
            <person name="Levati E."/>
            <person name="Barry K.W."/>
            <person name="Belfiori B."/>
            <person name="Cichocki N."/>
            <person name="Clum A."/>
            <person name="Dockter R.B."/>
            <person name="Fauchery L."/>
            <person name="Guy J."/>
            <person name="Iotti M."/>
            <person name="Le Tacon F."/>
            <person name="Lindquist E.A."/>
            <person name="Lipzen A."/>
            <person name="Malagnac F."/>
            <person name="Mello A."/>
            <person name="Molinier V."/>
            <person name="Miyauchi S."/>
            <person name="Poulain J."/>
            <person name="Riccioni C."/>
            <person name="Rubini A."/>
            <person name="Sitrit Y."/>
            <person name="Splivallo R."/>
            <person name="Traeger S."/>
            <person name="Wang M."/>
            <person name="Zifcakova L."/>
            <person name="Wipf D."/>
            <person name="Zambonelli A."/>
            <person name="Paolocci F."/>
            <person name="Nowrousian M."/>
            <person name="Ottonello S."/>
            <person name="Baldrian P."/>
            <person name="Spatafora J.W."/>
            <person name="Henrissat B."/>
            <person name="Nagy L.G."/>
            <person name="Aury J.M."/>
            <person name="Wincker P."/>
            <person name="Grigoriev I.V."/>
            <person name="Bonfante P."/>
            <person name="Martin F.M."/>
        </authorList>
    </citation>
    <scope>NUCLEOTIDE SEQUENCE [LARGE SCALE GENOMIC DNA]</scope>
    <source>
        <strain evidence="3 4">RN42</strain>
    </source>
</reference>
<gene>
    <name evidence="3" type="ORF">BJ508DRAFT_418967</name>
</gene>
<feature type="compositionally biased region" description="Polar residues" evidence="1">
    <location>
        <begin position="115"/>
        <end position="140"/>
    </location>
</feature>
<evidence type="ECO:0000313" key="4">
    <source>
        <dbReference type="Proteomes" id="UP000275078"/>
    </source>
</evidence>
<dbReference type="AlphaFoldDB" id="A0A3N4HI24"/>
<dbReference type="Proteomes" id="UP000275078">
    <property type="component" value="Unassembled WGS sequence"/>
</dbReference>
<feature type="region of interest" description="Disordered" evidence="1">
    <location>
        <begin position="1"/>
        <end position="28"/>
    </location>
</feature>
<dbReference type="OrthoDB" id="2562973at2759"/>
<evidence type="ECO:0000259" key="2">
    <source>
        <dbReference type="Pfam" id="PF22693"/>
    </source>
</evidence>
<feature type="region of interest" description="Disordered" evidence="1">
    <location>
        <begin position="77"/>
        <end position="154"/>
    </location>
</feature>
<feature type="compositionally biased region" description="Low complexity" evidence="1">
    <location>
        <begin position="78"/>
        <end position="91"/>
    </location>
</feature>
<feature type="compositionally biased region" description="Basic and acidic residues" evidence="1">
    <location>
        <begin position="141"/>
        <end position="151"/>
    </location>
</feature>